<dbReference type="RefSeq" id="WP_023468631.1">
    <property type="nucleotide sequence ID" value="NZ_FMYN01000001.1"/>
</dbReference>
<evidence type="ECO:0000313" key="21">
    <source>
        <dbReference type="Proteomes" id="UP000072605"/>
    </source>
</evidence>
<evidence type="ECO:0000256" key="10">
    <source>
        <dbReference type="ARBA" id="ARBA00055683"/>
    </source>
</evidence>
<dbReference type="OrthoDB" id="9767869at2"/>
<keyword evidence="2" id="KW-0813">Transport</keyword>
<keyword evidence="22" id="KW-1185">Reference proteome</keyword>
<comment type="similarity">
    <text evidence="1">Belongs to the Rieske iron-sulfur protein family.</text>
</comment>
<dbReference type="CDD" id="cd03467">
    <property type="entry name" value="Rieske"/>
    <property type="match status" value="1"/>
</dbReference>
<dbReference type="Pfam" id="PF00355">
    <property type="entry name" value="Rieske"/>
    <property type="match status" value="1"/>
</dbReference>
<keyword evidence="15" id="KW-1133">Transmembrane helix</keyword>
<keyword evidence="6" id="KW-0560">Oxidoreductase</keyword>
<dbReference type="EMBL" id="JBAWKY010000001">
    <property type="protein sequence ID" value="MEI4461260.1"/>
    <property type="molecule type" value="Genomic_DNA"/>
</dbReference>
<evidence type="ECO:0000256" key="8">
    <source>
        <dbReference type="ARBA" id="ARBA00023014"/>
    </source>
</evidence>
<evidence type="ECO:0000256" key="1">
    <source>
        <dbReference type="ARBA" id="ARBA00010651"/>
    </source>
</evidence>
<keyword evidence="5" id="KW-0249">Electron transport</keyword>
<accession>A0A0V8GKD5</accession>
<evidence type="ECO:0000313" key="22">
    <source>
        <dbReference type="Proteomes" id="UP001387110"/>
    </source>
</evidence>
<dbReference type="InterPro" id="IPR036922">
    <property type="entry name" value="Rieske_2Fe-2S_sf"/>
</dbReference>
<dbReference type="GeneID" id="90837048"/>
<dbReference type="GO" id="GO:0016705">
    <property type="term" value="F:oxidoreductase activity, acting on paired donors, with incorporation or reduction of molecular oxygen"/>
    <property type="evidence" value="ECO:0007669"/>
    <property type="project" value="UniProtKB-ARBA"/>
</dbReference>
<dbReference type="InterPro" id="IPR019470">
    <property type="entry name" value="Ubiq_cytC_Rdtase_Fe-S_su_TAT"/>
</dbReference>
<comment type="function">
    <text evidence="10">Component of the menaquinol:cytochrome c reductase complex. The Rieske protein is a high potential 2Fe-2S protein.</text>
</comment>
<evidence type="ECO:0000313" key="19">
    <source>
        <dbReference type="EMBL" id="MEI4461260.1"/>
    </source>
</evidence>
<dbReference type="GO" id="GO:0004497">
    <property type="term" value="F:monooxygenase activity"/>
    <property type="evidence" value="ECO:0007669"/>
    <property type="project" value="UniProtKB-ARBA"/>
</dbReference>
<keyword evidence="8" id="KW-0411">Iron-sulfur</keyword>
<evidence type="ECO:0000256" key="3">
    <source>
        <dbReference type="ARBA" id="ARBA00022714"/>
    </source>
</evidence>
<dbReference type="PROSITE" id="PS51296">
    <property type="entry name" value="RIESKE"/>
    <property type="match status" value="1"/>
</dbReference>
<evidence type="ECO:0000256" key="5">
    <source>
        <dbReference type="ARBA" id="ARBA00022982"/>
    </source>
</evidence>
<dbReference type="FunFam" id="2.102.10.10:FF:000006">
    <property type="entry name" value="Menaquinol-cytochrome c reductase, iron-sulfur subunit"/>
    <property type="match status" value="1"/>
</dbReference>
<sequence>MAQNGSNVTRRQFLTYTLTGVGGFMAATMVMPMVNFAVDPVLKKSGAGDKVKVMKLSDITTEPKRVDFKKQTQDAWYEFEETLSAWVFKDDKGEILALSPICKHLGCQVSFGSDPTHPEQFYCPCHFGRYTKDGVNVPGTPPTKPLDGYEMQQKDGFLYLGKPVERGA</sequence>
<dbReference type="Gene3D" id="2.102.10.10">
    <property type="entry name" value="Rieske [2Fe-2S] iron-sulphur domain"/>
    <property type="match status" value="1"/>
</dbReference>
<evidence type="ECO:0000256" key="6">
    <source>
        <dbReference type="ARBA" id="ARBA00023002"/>
    </source>
</evidence>
<dbReference type="InterPro" id="IPR006311">
    <property type="entry name" value="TAT_signal"/>
</dbReference>
<keyword evidence="15" id="KW-0812">Transmembrane</keyword>
<dbReference type="InterPro" id="IPR014349">
    <property type="entry name" value="Rieske_Fe-S_prot"/>
</dbReference>
<evidence type="ECO:0000256" key="4">
    <source>
        <dbReference type="ARBA" id="ARBA00022723"/>
    </source>
</evidence>
<evidence type="ECO:0000313" key="20">
    <source>
        <dbReference type="Proteomes" id="UP000053797"/>
    </source>
</evidence>
<evidence type="ECO:0000256" key="11">
    <source>
        <dbReference type="ARBA" id="ARBA00064458"/>
    </source>
</evidence>
<keyword evidence="9" id="KW-1015">Disulfide bond</keyword>
<dbReference type="GO" id="GO:0046872">
    <property type="term" value="F:metal ion binding"/>
    <property type="evidence" value="ECO:0007669"/>
    <property type="project" value="UniProtKB-KW"/>
</dbReference>
<name>A0A0V8GKD5_9BACL</name>
<evidence type="ECO:0000313" key="17">
    <source>
        <dbReference type="EMBL" id="KSU50724.1"/>
    </source>
</evidence>
<comment type="caution">
    <text evidence="17">The sequence shown here is derived from an EMBL/GenBank/DDBJ whole genome shotgun (WGS) entry which is preliminary data.</text>
</comment>
<keyword evidence="3" id="KW-0001">2Fe-2S</keyword>
<protein>
    <recommendedName>
        <fullName evidence="12">Menaquinol:cytochrome c reductase iron-sulfur subunit</fullName>
    </recommendedName>
    <alternativeName>
        <fullName evidence="14">Cytochrome bc complex, iron-sulfur subunit</fullName>
    </alternativeName>
    <alternativeName>
        <fullName evidence="13">Rieske iron-sulfur protein QcrA</fullName>
    </alternativeName>
</protein>
<proteinExistence type="inferred from homology"/>
<dbReference type="EMBL" id="LDQV01000023">
    <property type="protein sequence ID" value="KTR26571.1"/>
    <property type="molecule type" value="Genomic_DNA"/>
</dbReference>
<dbReference type="Proteomes" id="UP001387110">
    <property type="component" value="Unassembled WGS sequence"/>
</dbReference>
<dbReference type="PANTHER" id="PTHR10134">
    <property type="entry name" value="CYTOCHROME B-C1 COMPLEX SUBUNIT RIESKE, MITOCHONDRIAL"/>
    <property type="match status" value="1"/>
</dbReference>
<evidence type="ECO:0000313" key="18">
    <source>
        <dbReference type="EMBL" id="KTR26571.1"/>
    </source>
</evidence>
<reference evidence="18 21" key="2">
    <citation type="journal article" date="2016" name="Front. Microbiol.">
        <title>Genomic Resource of Rice Seed Associated Bacteria.</title>
        <authorList>
            <person name="Midha S."/>
            <person name="Bansal K."/>
            <person name="Sharma S."/>
            <person name="Kumar N."/>
            <person name="Patil P.P."/>
            <person name="Chaudhry V."/>
            <person name="Patil P.B."/>
        </authorList>
    </citation>
    <scope>NUCLEOTIDE SEQUENCE [LARGE SCALE GENOMIC DNA]</scope>
    <source>
        <strain evidence="18 21">RSA11</strain>
    </source>
</reference>
<keyword evidence="7" id="KW-0408">Iron</keyword>
<dbReference type="Proteomes" id="UP000053797">
    <property type="component" value="Unassembled WGS sequence"/>
</dbReference>
<feature type="transmembrane region" description="Helical" evidence="15">
    <location>
        <begin position="13"/>
        <end position="34"/>
    </location>
</feature>
<dbReference type="Proteomes" id="UP000072605">
    <property type="component" value="Unassembled WGS sequence"/>
</dbReference>
<dbReference type="InterPro" id="IPR017941">
    <property type="entry name" value="Rieske_2Fe-2S"/>
</dbReference>
<dbReference type="EMBL" id="LNQL01000001">
    <property type="protein sequence ID" value="KSU50724.1"/>
    <property type="molecule type" value="Genomic_DNA"/>
</dbReference>
<evidence type="ECO:0000256" key="7">
    <source>
        <dbReference type="ARBA" id="ARBA00023004"/>
    </source>
</evidence>
<dbReference type="PROSITE" id="PS51318">
    <property type="entry name" value="TAT"/>
    <property type="match status" value="1"/>
</dbReference>
<keyword evidence="4" id="KW-0479">Metal-binding</keyword>
<keyword evidence="15" id="KW-0472">Membrane</keyword>
<dbReference type="AlphaFoldDB" id="A0A0V8GKD5"/>
<evidence type="ECO:0000256" key="9">
    <source>
        <dbReference type="ARBA" id="ARBA00023157"/>
    </source>
</evidence>
<feature type="domain" description="Rieske" evidence="16">
    <location>
        <begin position="87"/>
        <end position="160"/>
    </location>
</feature>
<dbReference type="GO" id="GO:0008121">
    <property type="term" value="F:quinol-cytochrome-c reductase activity"/>
    <property type="evidence" value="ECO:0007669"/>
    <property type="project" value="InterPro"/>
</dbReference>
<evidence type="ECO:0000259" key="16">
    <source>
        <dbReference type="PROSITE" id="PS51296"/>
    </source>
</evidence>
<evidence type="ECO:0000256" key="14">
    <source>
        <dbReference type="ARBA" id="ARBA00076330"/>
    </source>
</evidence>
<comment type="subunit">
    <text evidence="11">The main subunits of the menaquinol:cytochrome c complex are a Rieske-type iron-sulfur protein (QcrA), a cytochrome b (QcrB) and a cytochrome c (QcrC).</text>
</comment>
<organism evidence="17 20">
    <name type="scientific">Exiguobacterium indicum</name>
    <dbReference type="NCBI Taxonomy" id="296995"/>
    <lineage>
        <taxon>Bacteria</taxon>
        <taxon>Bacillati</taxon>
        <taxon>Bacillota</taxon>
        <taxon>Bacilli</taxon>
        <taxon>Bacillales</taxon>
        <taxon>Bacillales Family XII. Incertae Sedis</taxon>
        <taxon>Exiguobacterium</taxon>
    </lineage>
</organism>
<evidence type="ECO:0000256" key="15">
    <source>
        <dbReference type="SAM" id="Phobius"/>
    </source>
</evidence>
<gene>
    <name evidence="17" type="ORF">AS033_04900</name>
    <name evidence="18" type="ORF">RSA11_10055</name>
    <name evidence="19" type="ORF">SZL87_02350</name>
</gene>
<dbReference type="SUPFAM" id="SSF50022">
    <property type="entry name" value="ISP domain"/>
    <property type="match status" value="1"/>
</dbReference>
<evidence type="ECO:0000256" key="12">
    <source>
        <dbReference type="ARBA" id="ARBA00067741"/>
    </source>
</evidence>
<reference evidence="19 22" key="3">
    <citation type="submission" date="2023-12" db="EMBL/GenBank/DDBJ databases">
        <authorList>
            <person name="Easwaran N."/>
            <person name="Lazarus H.P.S."/>
        </authorList>
    </citation>
    <scope>NUCLEOTIDE SEQUENCE [LARGE SCALE GENOMIC DNA]</scope>
    <source>
        <strain evidence="19 22">VIT-2023</strain>
    </source>
</reference>
<evidence type="ECO:0000256" key="13">
    <source>
        <dbReference type="ARBA" id="ARBA00075320"/>
    </source>
</evidence>
<dbReference type="GO" id="GO:0051537">
    <property type="term" value="F:2 iron, 2 sulfur cluster binding"/>
    <property type="evidence" value="ECO:0007669"/>
    <property type="project" value="UniProtKB-KW"/>
</dbReference>
<reference evidence="17 20" key="1">
    <citation type="journal article" date="2015" name="Int. J. Syst. Evol. Microbiol.">
        <title>Exiguobacterium enclense sp. nov., isolated from sediment.</title>
        <authorList>
            <person name="Dastager S.G."/>
            <person name="Mawlankar R."/>
            <person name="Sonalkar V.V."/>
            <person name="Thorat M.N."/>
            <person name="Mual P."/>
            <person name="Verma A."/>
            <person name="Krishnamurthi S."/>
            <person name="Tang S.K."/>
            <person name="Li W.J."/>
        </authorList>
    </citation>
    <scope>NUCLEOTIDE SEQUENCE [LARGE SCALE GENOMIC DNA]</scope>
    <source>
        <strain evidence="17 20">NIO-1109</strain>
    </source>
</reference>
<dbReference type="Pfam" id="PF10399">
    <property type="entry name" value="UCR_Fe-S_N"/>
    <property type="match status" value="1"/>
</dbReference>
<evidence type="ECO:0000256" key="2">
    <source>
        <dbReference type="ARBA" id="ARBA00022448"/>
    </source>
</evidence>